<sequence>MTMTARERSLAAPADQEWTPEEEIQLFYAMAGLKPVGVNKHFYIACIAERLNRDTESVWGHLRTLYNLEALDELEPLPFPNDEKEFSLPEAEFSLLLSKKRGNIVEDNSDPPSIIAVATDNTTKAQRPQLRTWIRNLLQNFPMLPSERQSVPEVLCHWNQTAPQPHRHRLLFRVTKDDAYNNHNITISCPFQFSLFISFIFHKFSYIKKILQKKKLIVEFIGIFVIIFIR</sequence>
<comment type="similarity">
    <text evidence="2">Belongs to the EAF7 family.</text>
</comment>
<keyword evidence="5" id="KW-0804">Transcription</keyword>
<keyword evidence="6" id="KW-0539">Nucleus</keyword>
<evidence type="ECO:0000256" key="5">
    <source>
        <dbReference type="ARBA" id="ARBA00023163"/>
    </source>
</evidence>
<dbReference type="InterPro" id="IPR012423">
    <property type="entry name" value="Eaf7/MRGBP"/>
</dbReference>
<dbReference type="PANTHER" id="PTHR13581:SF5">
    <property type="entry name" value="MRG_MORF4L-BINDING PROTEIN"/>
    <property type="match status" value="1"/>
</dbReference>
<evidence type="ECO:0000256" key="4">
    <source>
        <dbReference type="ARBA" id="ARBA00023015"/>
    </source>
</evidence>
<keyword evidence="4" id="KW-0805">Transcription regulation</keyword>
<name>A0ABM3VGM4_MUSDO</name>
<dbReference type="GeneID" id="131805603"/>
<accession>A0ABM3VGM4</accession>
<evidence type="ECO:0000256" key="3">
    <source>
        <dbReference type="ARBA" id="ARBA00022853"/>
    </source>
</evidence>
<evidence type="ECO:0000256" key="1">
    <source>
        <dbReference type="ARBA" id="ARBA00004123"/>
    </source>
</evidence>
<dbReference type="Proteomes" id="UP001652621">
    <property type="component" value="Unplaced"/>
</dbReference>
<dbReference type="RefSeq" id="XP_058984945.1">
    <property type="nucleotide sequence ID" value="XM_059128962.1"/>
</dbReference>
<keyword evidence="3" id="KW-0156">Chromatin regulator</keyword>
<keyword evidence="7" id="KW-1185">Reference proteome</keyword>
<evidence type="ECO:0000313" key="8">
    <source>
        <dbReference type="RefSeq" id="XP_058984945.1"/>
    </source>
</evidence>
<gene>
    <name evidence="8" type="primary">LOC131805603</name>
</gene>
<comment type="subcellular location">
    <subcellularLocation>
        <location evidence="1">Nucleus</location>
    </subcellularLocation>
</comment>
<evidence type="ECO:0000313" key="7">
    <source>
        <dbReference type="Proteomes" id="UP001652621"/>
    </source>
</evidence>
<proteinExistence type="inferred from homology"/>
<reference evidence="8" key="1">
    <citation type="submission" date="2025-08" db="UniProtKB">
        <authorList>
            <consortium name="RefSeq"/>
        </authorList>
    </citation>
    <scope>IDENTIFICATION</scope>
    <source>
        <strain evidence="8">Aabys</strain>
        <tissue evidence="8">Whole body</tissue>
    </source>
</reference>
<protein>
    <submittedName>
        <fullName evidence="8">Uncharacterized protein LOC131805603 isoform X1</fullName>
    </submittedName>
</protein>
<evidence type="ECO:0000256" key="2">
    <source>
        <dbReference type="ARBA" id="ARBA00007117"/>
    </source>
</evidence>
<evidence type="ECO:0000256" key="6">
    <source>
        <dbReference type="ARBA" id="ARBA00023242"/>
    </source>
</evidence>
<organism evidence="7 8">
    <name type="scientific">Musca domestica</name>
    <name type="common">House fly</name>
    <dbReference type="NCBI Taxonomy" id="7370"/>
    <lineage>
        <taxon>Eukaryota</taxon>
        <taxon>Metazoa</taxon>
        <taxon>Ecdysozoa</taxon>
        <taxon>Arthropoda</taxon>
        <taxon>Hexapoda</taxon>
        <taxon>Insecta</taxon>
        <taxon>Pterygota</taxon>
        <taxon>Neoptera</taxon>
        <taxon>Endopterygota</taxon>
        <taxon>Diptera</taxon>
        <taxon>Brachycera</taxon>
        <taxon>Muscomorpha</taxon>
        <taxon>Muscoidea</taxon>
        <taxon>Muscidae</taxon>
        <taxon>Musca</taxon>
    </lineage>
</organism>
<dbReference type="PANTHER" id="PTHR13581">
    <property type="entry name" value="MRG-BINDING PROTEIN"/>
    <property type="match status" value="1"/>
</dbReference>
<dbReference type="Pfam" id="PF07904">
    <property type="entry name" value="Eaf7"/>
    <property type="match status" value="1"/>
</dbReference>